<dbReference type="GO" id="GO:0035023">
    <property type="term" value="P:regulation of Rho protein signal transduction"/>
    <property type="evidence" value="ECO:0007669"/>
    <property type="project" value="TreeGrafter"/>
</dbReference>
<comment type="subcellular location">
    <subcellularLocation>
        <location evidence="1">Cytoplasm</location>
    </subcellularLocation>
</comment>
<name>A0AA97N3J5_9PASS</name>
<dbReference type="FunFam" id="2.30.29.30:FF:000021">
    <property type="entry name" value="Rho guanine nucleotide exchange factor 2"/>
    <property type="match status" value="1"/>
</dbReference>
<feature type="region of interest" description="Disordered" evidence="9">
    <location>
        <begin position="316"/>
        <end position="344"/>
    </location>
</feature>
<dbReference type="InterPro" id="IPR035899">
    <property type="entry name" value="DBL_dom_sf"/>
</dbReference>
<evidence type="ECO:0000259" key="10">
    <source>
        <dbReference type="PROSITE" id="PS50003"/>
    </source>
</evidence>
<dbReference type="CDD" id="cd00160">
    <property type="entry name" value="RhoGEF"/>
    <property type="match status" value="1"/>
</dbReference>
<keyword evidence="3" id="KW-0597">Phosphoprotein</keyword>
<feature type="region of interest" description="Disordered" evidence="9">
    <location>
        <begin position="1025"/>
        <end position="1047"/>
    </location>
</feature>
<dbReference type="GO" id="GO:0043123">
    <property type="term" value="P:positive regulation of canonical NF-kappaB signal transduction"/>
    <property type="evidence" value="ECO:0007669"/>
    <property type="project" value="TreeGrafter"/>
</dbReference>
<protein>
    <submittedName>
        <fullName evidence="13">AKP13 protein</fullName>
    </submittedName>
</protein>
<dbReference type="GO" id="GO:0005737">
    <property type="term" value="C:cytoplasm"/>
    <property type="evidence" value="ECO:0007669"/>
    <property type="project" value="UniProtKB-SubCell"/>
</dbReference>
<dbReference type="Gene3D" id="1.20.900.10">
    <property type="entry name" value="Dbl homology (DH) domain"/>
    <property type="match status" value="1"/>
</dbReference>
<dbReference type="Pfam" id="PF00621">
    <property type="entry name" value="RhoGEF"/>
    <property type="match status" value="1"/>
</dbReference>
<feature type="compositionally biased region" description="Basic and acidic residues" evidence="9">
    <location>
        <begin position="321"/>
        <end position="344"/>
    </location>
</feature>
<dbReference type="SUPFAM" id="SSF57889">
    <property type="entry name" value="Cysteine-rich domain"/>
    <property type="match status" value="1"/>
</dbReference>
<evidence type="ECO:0000256" key="9">
    <source>
        <dbReference type="SAM" id="MobiDB-lite"/>
    </source>
</evidence>
<dbReference type="InterPro" id="IPR051632">
    <property type="entry name" value="Rho_GEF"/>
</dbReference>
<feature type="compositionally biased region" description="Polar residues" evidence="9">
    <location>
        <begin position="63"/>
        <end position="80"/>
    </location>
</feature>
<dbReference type="InterPro" id="IPR046349">
    <property type="entry name" value="C1-like_sf"/>
</dbReference>
<dbReference type="InterPro" id="IPR000219">
    <property type="entry name" value="DH_dom"/>
</dbReference>
<dbReference type="SMART" id="SM00233">
    <property type="entry name" value="PH"/>
    <property type="match status" value="1"/>
</dbReference>
<feature type="non-terminal residue" evidence="13">
    <location>
        <position position="1360"/>
    </location>
</feature>
<evidence type="ECO:0000256" key="5">
    <source>
        <dbReference type="ARBA" id="ARBA00022723"/>
    </source>
</evidence>
<dbReference type="CDD" id="cd20878">
    <property type="entry name" value="C1_AKAP13"/>
    <property type="match status" value="1"/>
</dbReference>
<evidence type="ECO:0000313" key="14">
    <source>
        <dbReference type="Proteomes" id="UP000521578"/>
    </source>
</evidence>
<feature type="compositionally biased region" description="Low complexity" evidence="9">
    <location>
        <begin position="1252"/>
        <end position="1271"/>
    </location>
</feature>
<dbReference type="Gene3D" id="3.30.60.20">
    <property type="match status" value="1"/>
</dbReference>
<feature type="compositionally biased region" description="Polar residues" evidence="9">
    <location>
        <begin position="1298"/>
        <end position="1317"/>
    </location>
</feature>
<evidence type="ECO:0000256" key="1">
    <source>
        <dbReference type="ARBA" id="ARBA00004496"/>
    </source>
</evidence>
<dbReference type="PROSITE" id="PS50003">
    <property type="entry name" value="PH_DOMAIN"/>
    <property type="match status" value="1"/>
</dbReference>
<keyword evidence="7" id="KW-0862">Zinc</keyword>
<dbReference type="SUPFAM" id="SSF48065">
    <property type="entry name" value="DBL homology domain (DH-domain)"/>
    <property type="match status" value="1"/>
</dbReference>
<dbReference type="SMART" id="SM00325">
    <property type="entry name" value="RhoGEF"/>
    <property type="match status" value="1"/>
</dbReference>
<dbReference type="GO" id="GO:0071875">
    <property type="term" value="P:adrenergic receptor signaling pathway"/>
    <property type="evidence" value="ECO:0007669"/>
    <property type="project" value="TreeGrafter"/>
</dbReference>
<dbReference type="PROSITE" id="PS50010">
    <property type="entry name" value="DH_2"/>
    <property type="match status" value="1"/>
</dbReference>
<dbReference type="InterPro" id="IPR041020">
    <property type="entry name" value="PH_16"/>
</dbReference>
<keyword evidence="8" id="KW-0175">Coiled coil</keyword>
<keyword evidence="2" id="KW-0963">Cytoplasm</keyword>
<feature type="compositionally biased region" description="Basic residues" evidence="9">
    <location>
        <begin position="1330"/>
        <end position="1340"/>
    </location>
</feature>
<dbReference type="GO" id="GO:0016020">
    <property type="term" value="C:membrane"/>
    <property type="evidence" value="ECO:0007669"/>
    <property type="project" value="TreeGrafter"/>
</dbReference>
<dbReference type="GO" id="GO:0008270">
    <property type="term" value="F:zinc ion binding"/>
    <property type="evidence" value="ECO:0007669"/>
    <property type="project" value="UniProtKB-KW"/>
</dbReference>
<sequence>ECENFLEDGLSGVCASSQGGLKRESGSESDLFHLPGDGMEDLVFEKPEEEQSVCDVTSSSSSADDTMSLERNSSLGSDTSLPFPPTGSFTQPKDRHSLDGSCTNMVASEGGEKEEELDSITDVPTPSSVLRNSMRPLSPFRRHSWGPGKNATNEAEINQRSSMRVLGDGIKKPPIHRRSYSLEGLAGDSGENKKPSTNLEASSLSSKDLRRSPLASNQSLVLLTEELEQGEIRDYNHQVHQTSQPQGFNFCSSAVSSPLTKSMSLMSISKPVLDKKNKSNLYLFFYFSISEESSSVPAGKGVTKVSRTFSYLRNKMSSSKKSKEKEKDKEKTKEKDKDSKEKEKDKKLLNGHLFTATSVVAQATCYHCMKPFNKDSYYCANCNAIVHKGCKESFASCAKVKMKPQRGMLQAHDTSSLPTVTMRNKSSQPKERPRSAILAPDESTVTSIFNNRRSQQPTALSKSVSIQNIAGVGSDDSLIHTWKFLSQSTDSLHKISRVNESMESLVDEGADMNEGQLMGDLELDSKQLEAESWSQVVDSKFLQQQNKDVVKRQDVIYELMQTEMHHVRTLKIMNDVYSAAMLKELQYNQQVVDKIFPCLENLLHIHSHFFQRILERKKESLADKSEKNFVIRRIGDILVNQFSGENAERMKKTYGKFCGHHNEAVNYFKDLYSKDKRFQAFVKKKMSSSLVRRLGIPECILLVTQRITKYPVLLQRILQYTKENEVEHEDLTQSLNLVKDVIAAVNSKVSNYEKKMRLGEIYNRTDSKSIMRMKSGQMFAREDLRHRKLIRDGPVSLKNAAGRLKEVQAVLLSDMLVFLQEKDQKYVFASLDQRSTVISLKKLIVREVAHEEKGLFLISMGGKDPEMVEVHASSKEERNGWIQIIQDTMNTMDRDEDEGVPCESEFEKKLSDAKVRGLKEQLQQKDKQILLLLEEKTKIFQDMADSSVQEEMPGSRLLFRANTEEAPKGEAIMKTAINEVELLQDLVNRSLGTALGQQVSSTAMDQEGGVGPISLPRRAETFGGFDSHQMNASKGGAKDEGDDAQDLRRTESDSILKKGGNANLMFMLKRNNEQVLQTITSLHKLLSALQGVVLQQDTYIEDQKLALSERALTRSSFRPTSLLEQEKQRSLEKQRQELANLKKQQTQHQEERRRREKEWEVREKELVEVEAQLAQREEQVQRGRQELDRERDELQMKKAAYQLDLQRLRTAQKQLEREKVQLKEDVERLAQMRQEPDHNQVSNLHGKLARVSSQSSIDESSKQKSPSLPKQGHFDAELSVSPKRNCLSRTHKEKSTFHLLSTTNQTNKAAEEQTQMPTRLFSLAKTKEKKEKKKKGRGHRSQQSDSHASEAPPEGEEIFC</sequence>
<dbReference type="InterPro" id="IPR001849">
    <property type="entry name" value="PH_domain"/>
</dbReference>
<evidence type="ECO:0000256" key="3">
    <source>
        <dbReference type="ARBA" id="ARBA00022553"/>
    </source>
</evidence>
<dbReference type="InterPro" id="IPR011993">
    <property type="entry name" value="PH-like_dom_sf"/>
</dbReference>
<gene>
    <name evidence="13" type="primary">Akap13_0</name>
    <name evidence="13" type="ORF">MENNOV_R10055</name>
</gene>
<evidence type="ECO:0000313" key="13">
    <source>
        <dbReference type="EMBL" id="NXE90411.1"/>
    </source>
</evidence>
<evidence type="ECO:0000256" key="2">
    <source>
        <dbReference type="ARBA" id="ARBA00022490"/>
    </source>
</evidence>
<evidence type="ECO:0000256" key="6">
    <source>
        <dbReference type="ARBA" id="ARBA00022771"/>
    </source>
</evidence>
<evidence type="ECO:0000256" key="4">
    <source>
        <dbReference type="ARBA" id="ARBA00022658"/>
    </source>
</evidence>
<evidence type="ECO:0000256" key="8">
    <source>
        <dbReference type="ARBA" id="ARBA00023054"/>
    </source>
</evidence>
<dbReference type="GO" id="GO:0015629">
    <property type="term" value="C:actin cytoskeleton"/>
    <property type="evidence" value="ECO:0007669"/>
    <property type="project" value="TreeGrafter"/>
</dbReference>
<feature type="region of interest" description="Disordered" evidence="9">
    <location>
        <begin position="1233"/>
        <end position="1360"/>
    </location>
</feature>
<dbReference type="Gene3D" id="2.30.29.30">
    <property type="entry name" value="Pleckstrin-homology domain (PH domain)/Phosphotyrosine-binding domain (PTB)"/>
    <property type="match status" value="1"/>
</dbReference>
<dbReference type="InterPro" id="IPR002219">
    <property type="entry name" value="PKC_DAG/PE"/>
</dbReference>
<keyword evidence="5" id="KW-0479">Metal-binding</keyword>
<accession>A0AA97N3J5</accession>
<dbReference type="Proteomes" id="UP000521578">
    <property type="component" value="Unassembled WGS sequence"/>
</dbReference>
<dbReference type="Pfam" id="PF17838">
    <property type="entry name" value="PH_16"/>
    <property type="match status" value="1"/>
</dbReference>
<dbReference type="PANTHER" id="PTHR13944:SF18">
    <property type="entry name" value="A-KINASE ANCHOR PROTEIN 13"/>
    <property type="match status" value="1"/>
</dbReference>
<feature type="compositionally biased region" description="Polar residues" evidence="9">
    <location>
        <begin position="122"/>
        <end position="131"/>
    </location>
</feature>
<proteinExistence type="predicted"/>
<evidence type="ECO:0000259" key="11">
    <source>
        <dbReference type="PROSITE" id="PS50010"/>
    </source>
</evidence>
<feature type="compositionally biased region" description="Acidic residues" evidence="9">
    <location>
        <begin position="38"/>
        <end position="52"/>
    </location>
</feature>
<evidence type="ECO:0000259" key="12">
    <source>
        <dbReference type="PROSITE" id="PS50081"/>
    </source>
</evidence>
<comment type="caution">
    <text evidence="13">The sequence shown here is derived from an EMBL/GenBank/DDBJ whole genome shotgun (WGS) entry which is preliminary data.</text>
</comment>
<feature type="compositionally biased region" description="Polar residues" evidence="9">
    <location>
        <begin position="150"/>
        <end position="162"/>
    </location>
</feature>
<feature type="domain" description="PH" evidence="10">
    <location>
        <begin position="788"/>
        <end position="890"/>
    </location>
</feature>
<dbReference type="CDD" id="cd13392">
    <property type="entry name" value="PH_AKAP13"/>
    <property type="match status" value="1"/>
</dbReference>
<feature type="domain" description="Phorbol-ester/DAG-type" evidence="12">
    <location>
        <begin position="351"/>
        <end position="397"/>
    </location>
</feature>
<feature type="domain" description="DH" evidence="11">
    <location>
        <begin position="551"/>
        <end position="748"/>
    </location>
</feature>
<dbReference type="PANTHER" id="PTHR13944">
    <property type="entry name" value="AGAP007712-PA"/>
    <property type="match status" value="1"/>
</dbReference>
<dbReference type="FunFam" id="1.20.900.10:FF:000004">
    <property type="entry name" value="Rho guanine nucleotide exchange factor 2"/>
    <property type="match status" value="1"/>
</dbReference>
<dbReference type="GO" id="GO:0005078">
    <property type="term" value="F:MAP-kinase scaffold activity"/>
    <property type="evidence" value="ECO:0007669"/>
    <property type="project" value="TreeGrafter"/>
</dbReference>
<keyword evidence="6" id="KW-0863">Zinc-finger</keyword>
<keyword evidence="4" id="KW-0344">Guanine-nucleotide releasing factor</keyword>
<feature type="non-terminal residue" evidence="13">
    <location>
        <position position="1"/>
    </location>
</feature>
<dbReference type="PROSITE" id="PS50081">
    <property type="entry name" value="ZF_DAG_PE_2"/>
    <property type="match status" value="1"/>
</dbReference>
<dbReference type="EMBL" id="VWPS01000081">
    <property type="protein sequence ID" value="NXE90411.1"/>
    <property type="molecule type" value="Genomic_DNA"/>
</dbReference>
<dbReference type="PROSITE" id="PS00479">
    <property type="entry name" value="ZF_DAG_PE_1"/>
    <property type="match status" value="1"/>
</dbReference>
<feature type="region of interest" description="Disordered" evidence="9">
    <location>
        <begin position="1"/>
        <end position="210"/>
    </location>
</feature>
<dbReference type="SUPFAM" id="SSF50729">
    <property type="entry name" value="PH domain-like"/>
    <property type="match status" value="1"/>
</dbReference>
<organism evidence="13">
    <name type="scientific">Menura novaehollandiae</name>
    <name type="common">superb lyrebird</name>
    <dbReference type="NCBI Taxonomy" id="47692"/>
    <lineage>
        <taxon>Eukaryota</taxon>
        <taxon>Metazoa</taxon>
        <taxon>Chordata</taxon>
        <taxon>Craniata</taxon>
        <taxon>Vertebrata</taxon>
        <taxon>Euteleostomi</taxon>
        <taxon>Archelosauria</taxon>
        <taxon>Archosauria</taxon>
        <taxon>Dinosauria</taxon>
        <taxon>Saurischia</taxon>
        <taxon>Theropoda</taxon>
        <taxon>Coelurosauria</taxon>
        <taxon>Aves</taxon>
        <taxon>Neognathae</taxon>
        <taxon>Neoaves</taxon>
        <taxon>Telluraves</taxon>
        <taxon>Australaves</taxon>
        <taxon>Passeriformes</taxon>
        <taxon>Menuridae</taxon>
        <taxon>Menura</taxon>
    </lineage>
</organism>
<reference evidence="13" key="1">
    <citation type="submission" date="2022-12" db="EMBL/GenBank/DDBJ databases">
        <title>Bird 10,000 Genomes (B10K) Project - Family phase.</title>
        <authorList>
            <person name="Zhang G."/>
        </authorList>
    </citation>
    <scope>NUCLEOTIDE SEQUENCE</scope>
    <source>
        <strain evidence="13">B10K-CU-030-46</strain>
        <tissue evidence="13">Muscle</tissue>
    </source>
</reference>
<dbReference type="GO" id="GO:0005085">
    <property type="term" value="F:guanyl-nucleotide exchange factor activity"/>
    <property type="evidence" value="ECO:0007669"/>
    <property type="project" value="UniProtKB-KW"/>
</dbReference>
<evidence type="ECO:0000256" key="7">
    <source>
        <dbReference type="ARBA" id="ARBA00022833"/>
    </source>
</evidence>
<keyword evidence="14" id="KW-1185">Reference proteome</keyword>
<feature type="compositionally biased region" description="Polar residues" evidence="9">
    <location>
        <begin position="195"/>
        <end position="206"/>
    </location>
</feature>